<protein>
    <submittedName>
        <fullName evidence="1">Uncharacterized protein</fullName>
    </submittedName>
</protein>
<dbReference type="Proteomes" id="UP000291343">
    <property type="component" value="Unassembled WGS sequence"/>
</dbReference>
<reference evidence="1 2" key="1">
    <citation type="journal article" date="2017" name="Gigascience">
        <title>Genome sequence of the small brown planthopper, Laodelphax striatellus.</title>
        <authorList>
            <person name="Zhu J."/>
            <person name="Jiang F."/>
            <person name="Wang X."/>
            <person name="Yang P."/>
            <person name="Bao Y."/>
            <person name="Zhao W."/>
            <person name="Wang W."/>
            <person name="Lu H."/>
            <person name="Wang Q."/>
            <person name="Cui N."/>
            <person name="Li J."/>
            <person name="Chen X."/>
            <person name="Luo L."/>
            <person name="Yu J."/>
            <person name="Kang L."/>
            <person name="Cui F."/>
        </authorList>
    </citation>
    <scope>NUCLEOTIDE SEQUENCE [LARGE SCALE GENOMIC DNA]</scope>
    <source>
        <strain evidence="1">Lst14</strain>
    </source>
</reference>
<proteinExistence type="predicted"/>
<name>A0A482WFW0_LAOST</name>
<gene>
    <name evidence="1" type="ORF">LSTR_LSTR001889</name>
</gene>
<dbReference type="EMBL" id="QKKF02037264">
    <property type="protein sequence ID" value="RZF32425.1"/>
    <property type="molecule type" value="Genomic_DNA"/>
</dbReference>
<accession>A0A482WFW0</accession>
<dbReference type="InParanoid" id="A0A482WFW0"/>
<keyword evidence="2" id="KW-1185">Reference proteome</keyword>
<evidence type="ECO:0000313" key="1">
    <source>
        <dbReference type="EMBL" id="RZF32425.1"/>
    </source>
</evidence>
<evidence type="ECO:0000313" key="2">
    <source>
        <dbReference type="Proteomes" id="UP000291343"/>
    </source>
</evidence>
<comment type="caution">
    <text evidence="1">The sequence shown here is derived from an EMBL/GenBank/DDBJ whole genome shotgun (WGS) entry which is preliminary data.</text>
</comment>
<dbReference type="OrthoDB" id="7572059at2759"/>
<dbReference type="AlphaFoldDB" id="A0A482WFW0"/>
<sequence length="194" mass="21997">MTTRHMEGKKVEKLYPHQEFLQNNKYAEPEIAEEICEAIFMLIPGVTRLKELFLGWSTLPQKDRELIDEKLQHPDFSHLYKPLREALIRYESVQDTQGAPGCEPGMVNFFGDPQLEEGLTAVIQKLEHFLTVIASHRLESDGSEDSDEPDDDASSIKTIQSSSNIKCYSTSNMGNVNDIIHNMSNKSISLDNIL</sequence>
<organism evidence="1 2">
    <name type="scientific">Laodelphax striatellus</name>
    <name type="common">Small brown planthopper</name>
    <name type="synonym">Delphax striatella</name>
    <dbReference type="NCBI Taxonomy" id="195883"/>
    <lineage>
        <taxon>Eukaryota</taxon>
        <taxon>Metazoa</taxon>
        <taxon>Ecdysozoa</taxon>
        <taxon>Arthropoda</taxon>
        <taxon>Hexapoda</taxon>
        <taxon>Insecta</taxon>
        <taxon>Pterygota</taxon>
        <taxon>Neoptera</taxon>
        <taxon>Paraneoptera</taxon>
        <taxon>Hemiptera</taxon>
        <taxon>Auchenorrhyncha</taxon>
        <taxon>Fulgoroidea</taxon>
        <taxon>Delphacidae</taxon>
        <taxon>Criomorphinae</taxon>
        <taxon>Laodelphax</taxon>
    </lineage>
</organism>